<dbReference type="AlphaFoldDB" id="A0A392T3X4"/>
<sequence length="24" mass="2826">MIEEGEDDPMVYPADLDKMLNLRM</sequence>
<name>A0A392T3X4_9FABA</name>
<protein>
    <submittedName>
        <fullName evidence="1">Uncharacterized protein</fullName>
    </submittedName>
</protein>
<reference evidence="1 2" key="1">
    <citation type="journal article" date="2018" name="Front. Plant Sci.">
        <title>Red Clover (Trifolium pratense) and Zigzag Clover (T. medium) - A Picture of Genomic Similarities and Differences.</title>
        <authorList>
            <person name="Dluhosova J."/>
            <person name="Istvanek J."/>
            <person name="Nedelnik J."/>
            <person name="Repkova J."/>
        </authorList>
    </citation>
    <scope>NUCLEOTIDE SEQUENCE [LARGE SCALE GENOMIC DNA]</scope>
    <source>
        <strain evidence="2">cv. 10/8</strain>
        <tissue evidence="1">Leaf</tissue>
    </source>
</reference>
<proteinExistence type="predicted"/>
<evidence type="ECO:0000313" key="1">
    <source>
        <dbReference type="EMBL" id="MCI55087.1"/>
    </source>
</evidence>
<dbReference type="Proteomes" id="UP000265520">
    <property type="component" value="Unassembled WGS sequence"/>
</dbReference>
<comment type="caution">
    <text evidence="1">The sequence shown here is derived from an EMBL/GenBank/DDBJ whole genome shotgun (WGS) entry which is preliminary data.</text>
</comment>
<organism evidence="1 2">
    <name type="scientific">Trifolium medium</name>
    <dbReference type="NCBI Taxonomy" id="97028"/>
    <lineage>
        <taxon>Eukaryota</taxon>
        <taxon>Viridiplantae</taxon>
        <taxon>Streptophyta</taxon>
        <taxon>Embryophyta</taxon>
        <taxon>Tracheophyta</taxon>
        <taxon>Spermatophyta</taxon>
        <taxon>Magnoliopsida</taxon>
        <taxon>eudicotyledons</taxon>
        <taxon>Gunneridae</taxon>
        <taxon>Pentapetalae</taxon>
        <taxon>rosids</taxon>
        <taxon>fabids</taxon>
        <taxon>Fabales</taxon>
        <taxon>Fabaceae</taxon>
        <taxon>Papilionoideae</taxon>
        <taxon>50 kb inversion clade</taxon>
        <taxon>NPAAA clade</taxon>
        <taxon>Hologalegina</taxon>
        <taxon>IRL clade</taxon>
        <taxon>Trifolieae</taxon>
        <taxon>Trifolium</taxon>
    </lineage>
</organism>
<evidence type="ECO:0000313" key="2">
    <source>
        <dbReference type="Proteomes" id="UP000265520"/>
    </source>
</evidence>
<dbReference type="EMBL" id="LXQA010490462">
    <property type="protein sequence ID" value="MCI55087.1"/>
    <property type="molecule type" value="Genomic_DNA"/>
</dbReference>
<keyword evidence="2" id="KW-1185">Reference proteome</keyword>
<accession>A0A392T3X4</accession>
<feature type="non-terminal residue" evidence="1">
    <location>
        <position position="24"/>
    </location>
</feature>